<comment type="similarity">
    <text evidence="2">Belongs to the glycosyl hydrolase 29 family.</text>
</comment>
<comment type="caution">
    <text evidence="8">The sequence shown here is derived from an EMBL/GenBank/DDBJ whole genome shotgun (WGS) entry which is preliminary data.</text>
</comment>
<evidence type="ECO:0000313" key="8">
    <source>
        <dbReference type="EMBL" id="GHO89868.1"/>
    </source>
</evidence>
<dbReference type="PIRSF" id="PIRSF001092">
    <property type="entry name" value="Alpha-L-fucosidase"/>
    <property type="match status" value="1"/>
</dbReference>
<dbReference type="InterPro" id="IPR000933">
    <property type="entry name" value="Glyco_hydro_29"/>
</dbReference>
<dbReference type="PANTHER" id="PTHR10030:SF37">
    <property type="entry name" value="ALPHA-L-FUCOSIDASE-RELATED"/>
    <property type="match status" value="1"/>
</dbReference>
<gene>
    <name evidence="8" type="ORF">KSZ_78740</name>
</gene>
<sequence length="441" mass="50920">MSDNQTAFEFPVVPERAQWFVHDRFGMFIHWGIYSAIARYGRGGLAEWSKSLDQISEEHYQQYFDTFEPDLYDPKEWARTAKAAGMQYAVITTKHHDGFCLWDTQLTDYKAPNTPAGQDLIRPWVEAFRAEGLRVGFYYSLIDWHHPHFPIDGLHPRREDTALREEKRDMSIYREYLRGQVRELLTNYGPIDVLWFDFSYPDRDWGWSHGKGREDWQSEQLVELVRELMPDVLLNNRLDLQEAADFITPEQVQPRSWLTVNGKRVTWEACQTLNGSWGYDRDNTNLKSADLLIRMLIESVSNGGNMLLNVGPTARGEIDVHARAILREVGEWMRHHGKAIYGTTASSFTAPPDSRYTQCGNRLYLHLFSWPMGHIFLPGLANKVKYARFMNDNSALRFENGVLSGSHTTPTGLTSDVLTLVLPDRRPDVILPVIELILHDS</sequence>
<dbReference type="PRINTS" id="PR00741">
    <property type="entry name" value="GLHYDRLASE29"/>
</dbReference>
<dbReference type="InterPro" id="IPR057739">
    <property type="entry name" value="Glyco_hydro_29_N"/>
</dbReference>
<evidence type="ECO:0000256" key="5">
    <source>
        <dbReference type="ARBA" id="ARBA00022801"/>
    </source>
</evidence>
<evidence type="ECO:0000259" key="7">
    <source>
        <dbReference type="Pfam" id="PF01120"/>
    </source>
</evidence>
<evidence type="ECO:0000256" key="3">
    <source>
        <dbReference type="ARBA" id="ARBA00012662"/>
    </source>
</evidence>
<keyword evidence="9" id="KW-1185">Reference proteome</keyword>
<dbReference type="RefSeq" id="WP_201367426.1">
    <property type="nucleotide sequence ID" value="NZ_BNJJ01000049.1"/>
</dbReference>
<name>A0ABQ3VWW8_9CHLR</name>
<accession>A0ABQ3VWW8</accession>
<keyword evidence="5" id="KW-0378">Hydrolase</keyword>
<proteinExistence type="inferred from homology"/>
<dbReference type="Pfam" id="PF01120">
    <property type="entry name" value="Alpha_L_fucos"/>
    <property type="match status" value="1"/>
</dbReference>
<dbReference type="InterPro" id="IPR016286">
    <property type="entry name" value="FUC_metazoa-typ"/>
</dbReference>
<evidence type="ECO:0000256" key="2">
    <source>
        <dbReference type="ARBA" id="ARBA00007951"/>
    </source>
</evidence>
<dbReference type="EMBL" id="BNJJ01000049">
    <property type="protein sequence ID" value="GHO89868.1"/>
    <property type="molecule type" value="Genomic_DNA"/>
</dbReference>
<keyword evidence="4" id="KW-0732">Signal</keyword>
<evidence type="ECO:0000313" key="9">
    <source>
        <dbReference type="Proteomes" id="UP000635565"/>
    </source>
</evidence>
<feature type="domain" description="Glycoside hydrolase family 29 N-terminal" evidence="7">
    <location>
        <begin position="17"/>
        <end position="338"/>
    </location>
</feature>
<dbReference type="SUPFAM" id="SSF51445">
    <property type="entry name" value="(Trans)glycosidases"/>
    <property type="match status" value="1"/>
</dbReference>
<evidence type="ECO:0000256" key="6">
    <source>
        <dbReference type="ARBA" id="ARBA00023295"/>
    </source>
</evidence>
<evidence type="ECO:0000256" key="1">
    <source>
        <dbReference type="ARBA" id="ARBA00004071"/>
    </source>
</evidence>
<dbReference type="Gene3D" id="3.20.20.80">
    <property type="entry name" value="Glycosidases"/>
    <property type="match status" value="1"/>
</dbReference>
<dbReference type="Proteomes" id="UP000635565">
    <property type="component" value="Unassembled WGS sequence"/>
</dbReference>
<keyword evidence="6" id="KW-0326">Glycosidase</keyword>
<evidence type="ECO:0000256" key="4">
    <source>
        <dbReference type="ARBA" id="ARBA00022729"/>
    </source>
</evidence>
<dbReference type="PANTHER" id="PTHR10030">
    <property type="entry name" value="ALPHA-L-FUCOSIDASE"/>
    <property type="match status" value="1"/>
</dbReference>
<dbReference type="EC" id="3.2.1.51" evidence="3"/>
<organism evidence="8 9">
    <name type="scientific">Dictyobacter formicarum</name>
    <dbReference type="NCBI Taxonomy" id="2778368"/>
    <lineage>
        <taxon>Bacteria</taxon>
        <taxon>Bacillati</taxon>
        <taxon>Chloroflexota</taxon>
        <taxon>Ktedonobacteria</taxon>
        <taxon>Ktedonobacterales</taxon>
        <taxon>Dictyobacteraceae</taxon>
        <taxon>Dictyobacter</taxon>
    </lineage>
</organism>
<reference evidence="8 9" key="1">
    <citation type="journal article" date="2021" name="Int. J. Syst. Evol. Microbiol.">
        <title>Reticulibacter mediterranei gen. nov., sp. nov., within the new family Reticulibacteraceae fam. nov., and Ktedonospora formicarum gen. nov., sp. nov., Ktedonobacter robiniae sp. nov., Dictyobacter formicarum sp. nov. and Dictyobacter arantiisoli sp. nov., belonging to the class Ktedonobacteria.</title>
        <authorList>
            <person name="Yabe S."/>
            <person name="Zheng Y."/>
            <person name="Wang C.M."/>
            <person name="Sakai Y."/>
            <person name="Abe K."/>
            <person name="Yokota A."/>
            <person name="Donadio S."/>
            <person name="Cavaletti L."/>
            <person name="Monciardini P."/>
        </authorList>
    </citation>
    <scope>NUCLEOTIDE SEQUENCE [LARGE SCALE GENOMIC DNA]</scope>
    <source>
        <strain evidence="8 9">SOSP1-9</strain>
    </source>
</reference>
<comment type="function">
    <text evidence="1">Alpha-L-fucosidase is responsible for hydrolyzing the alpha-1,6-linked fucose joined to the reducing-end N-acetylglucosamine of the carbohydrate moieties of glycoproteins.</text>
</comment>
<protein>
    <recommendedName>
        <fullName evidence="3">alpha-L-fucosidase</fullName>
        <ecNumber evidence="3">3.2.1.51</ecNumber>
    </recommendedName>
</protein>
<dbReference type="SMART" id="SM00812">
    <property type="entry name" value="Alpha_L_fucos"/>
    <property type="match status" value="1"/>
</dbReference>
<dbReference type="InterPro" id="IPR017853">
    <property type="entry name" value="GH"/>
</dbReference>